<dbReference type="Gene3D" id="3.40.50.300">
    <property type="entry name" value="P-loop containing nucleotide triphosphate hydrolases"/>
    <property type="match status" value="1"/>
</dbReference>
<gene>
    <name evidence="5" type="ORF">GCM10017655_31680</name>
</gene>
<evidence type="ECO:0000313" key="5">
    <source>
        <dbReference type="EMBL" id="GLK90106.1"/>
    </source>
</evidence>
<dbReference type="EMBL" id="BSFN01000009">
    <property type="protein sequence ID" value="GLK90106.1"/>
    <property type="molecule type" value="Genomic_DNA"/>
</dbReference>
<evidence type="ECO:0000313" key="6">
    <source>
        <dbReference type="Proteomes" id="UP001143328"/>
    </source>
</evidence>
<keyword evidence="2" id="KW-0238">DNA-binding</keyword>
<organism evidence="5 6">
    <name type="scientific">Pseudomonas turukhanskensis</name>
    <dbReference type="NCBI Taxonomy" id="1806536"/>
    <lineage>
        <taxon>Bacteria</taxon>
        <taxon>Pseudomonadati</taxon>
        <taxon>Pseudomonadota</taxon>
        <taxon>Gammaproteobacteria</taxon>
        <taxon>Pseudomonadales</taxon>
        <taxon>Pseudomonadaceae</taxon>
        <taxon>Pseudomonas</taxon>
    </lineage>
</organism>
<dbReference type="PROSITE" id="PS00622">
    <property type="entry name" value="HTH_LUXR_1"/>
    <property type="match status" value="1"/>
</dbReference>
<dbReference type="InterPro" id="IPR011990">
    <property type="entry name" value="TPR-like_helical_dom_sf"/>
</dbReference>
<dbReference type="InterPro" id="IPR016032">
    <property type="entry name" value="Sig_transdc_resp-reg_C-effctor"/>
</dbReference>
<dbReference type="Gene3D" id="1.10.10.10">
    <property type="entry name" value="Winged helix-like DNA-binding domain superfamily/Winged helix DNA-binding domain"/>
    <property type="match status" value="1"/>
</dbReference>
<dbReference type="CDD" id="cd06170">
    <property type="entry name" value="LuxR_C_like"/>
    <property type="match status" value="1"/>
</dbReference>
<reference evidence="5" key="1">
    <citation type="journal article" date="2014" name="Int. J. Syst. Evol. Microbiol.">
        <title>Complete genome sequence of Corynebacterium casei LMG S-19264T (=DSM 44701T), isolated from a smear-ripened cheese.</title>
        <authorList>
            <consortium name="US DOE Joint Genome Institute (JGI-PGF)"/>
            <person name="Walter F."/>
            <person name="Albersmeier A."/>
            <person name="Kalinowski J."/>
            <person name="Ruckert C."/>
        </authorList>
    </citation>
    <scope>NUCLEOTIDE SEQUENCE</scope>
    <source>
        <strain evidence="5">VKM B-2935</strain>
    </source>
</reference>
<dbReference type="GO" id="GO:0006355">
    <property type="term" value="P:regulation of DNA-templated transcription"/>
    <property type="evidence" value="ECO:0007669"/>
    <property type="project" value="InterPro"/>
</dbReference>
<dbReference type="InterPro" id="IPR000792">
    <property type="entry name" value="Tscrpt_reg_LuxR_C"/>
</dbReference>
<dbReference type="Pfam" id="PF00196">
    <property type="entry name" value="GerE"/>
    <property type="match status" value="1"/>
</dbReference>
<keyword evidence="6" id="KW-1185">Reference proteome</keyword>
<dbReference type="InterPro" id="IPR039420">
    <property type="entry name" value="WalR-like"/>
</dbReference>
<evidence type="ECO:0000256" key="1">
    <source>
        <dbReference type="ARBA" id="ARBA00023015"/>
    </source>
</evidence>
<dbReference type="SUPFAM" id="SSF46894">
    <property type="entry name" value="C-terminal effector domain of the bipartite response regulators"/>
    <property type="match status" value="1"/>
</dbReference>
<proteinExistence type="predicted"/>
<dbReference type="Pfam" id="PF13191">
    <property type="entry name" value="AAA_16"/>
    <property type="match status" value="1"/>
</dbReference>
<accession>A0A9W6K609</accession>
<dbReference type="Proteomes" id="UP001143328">
    <property type="component" value="Unassembled WGS sequence"/>
</dbReference>
<dbReference type="PROSITE" id="PS50043">
    <property type="entry name" value="HTH_LUXR_2"/>
    <property type="match status" value="1"/>
</dbReference>
<evidence type="ECO:0000256" key="2">
    <source>
        <dbReference type="ARBA" id="ARBA00023125"/>
    </source>
</evidence>
<evidence type="ECO:0000256" key="3">
    <source>
        <dbReference type="ARBA" id="ARBA00023163"/>
    </source>
</evidence>
<keyword evidence="1" id="KW-0805">Transcription regulation</keyword>
<keyword evidence="3" id="KW-0804">Transcription</keyword>
<dbReference type="PANTHER" id="PTHR43214:SF41">
    <property type="entry name" value="NITRATE_NITRITE RESPONSE REGULATOR PROTEIN NARP"/>
    <property type="match status" value="1"/>
</dbReference>
<dbReference type="InterPro" id="IPR036388">
    <property type="entry name" value="WH-like_DNA-bd_sf"/>
</dbReference>
<reference evidence="5" key="2">
    <citation type="submission" date="2023-01" db="EMBL/GenBank/DDBJ databases">
        <authorList>
            <person name="Sun Q."/>
            <person name="Evtushenko L."/>
        </authorList>
    </citation>
    <scope>NUCLEOTIDE SEQUENCE</scope>
    <source>
        <strain evidence="5">VKM B-2935</strain>
    </source>
</reference>
<dbReference type="GO" id="GO:0003677">
    <property type="term" value="F:DNA binding"/>
    <property type="evidence" value="ECO:0007669"/>
    <property type="project" value="UniProtKB-KW"/>
</dbReference>
<protein>
    <submittedName>
        <fullName evidence="5">Transcriptional regulator</fullName>
    </submittedName>
</protein>
<dbReference type="PANTHER" id="PTHR43214">
    <property type="entry name" value="TWO-COMPONENT RESPONSE REGULATOR"/>
    <property type="match status" value="1"/>
</dbReference>
<dbReference type="Pfam" id="PF17874">
    <property type="entry name" value="TPR_MalT"/>
    <property type="match status" value="1"/>
</dbReference>
<dbReference type="RefSeq" id="WP_271196289.1">
    <property type="nucleotide sequence ID" value="NZ_BSFN01000009.1"/>
</dbReference>
<feature type="domain" description="HTH luxR-type" evidence="4">
    <location>
        <begin position="840"/>
        <end position="905"/>
    </location>
</feature>
<dbReference type="Pfam" id="PF25873">
    <property type="entry name" value="WHD_MalT"/>
    <property type="match status" value="1"/>
</dbReference>
<dbReference type="Gene3D" id="1.25.40.10">
    <property type="entry name" value="Tetratricopeptide repeat domain"/>
    <property type="match status" value="1"/>
</dbReference>
<dbReference type="PRINTS" id="PR00038">
    <property type="entry name" value="HTHLUXR"/>
</dbReference>
<dbReference type="SMART" id="SM00421">
    <property type="entry name" value="HTH_LUXR"/>
    <property type="match status" value="1"/>
</dbReference>
<comment type="caution">
    <text evidence="5">The sequence shown here is derived from an EMBL/GenBank/DDBJ whole genome shotgun (WGS) entry which is preliminary data.</text>
</comment>
<evidence type="ECO:0000259" key="4">
    <source>
        <dbReference type="PROSITE" id="PS50043"/>
    </source>
</evidence>
<name>A0A9W6K609_9PSED</name>
<dbReference type="AlphaFoldDB" id="A0A9W6K609"/>
<dbReference type="InterPro" id="IPR041617">
    <property type="entry name" value="TPR_MalT"/>
</dbReference>
<dbReference type="InterPro" id="IPR059106">
    <property type="entry name" value="WHD_MalT"/>
</dbReference>
<dbReference type="SUPFAM" id="SSF52540">
    <property type="entry name" value="P-loop containing nucleoside triphosphate hydrolases"/>
    <property type="match status" value="1"/>
</dbReference>
<dbReference type="InterPro" id="IPR027417">
    <property type="entry name" value="P-loop_NTPase"/>
</dbReference>
<dbReference type="InterPro" id="IPR041664">
    <property type="entry name" value="AAA_16"/>
</dbReference>
<sequence length="910" mass="102112">MTTLVSSSLAHLPTLPLLRTKLFPASTSGRPQLLREALIERLYASRSQRLVILSAPAGFGKSTVLAQYRQRLLATNARVAWLSCDEADSEPQRLLQYLVAAINAAAPGFGSSTAGLLQGDVSWPQEALIDAFLSDLKRLEGDVYIMLDDFHRIRHAAMGPAVRYLIEHLPTTVHLLASTRYQSQLLVDEPSLKPWTLWLKAEDLRLSFDETAAYFREVKQLVLSRDELTLLQNRTEGWITALHLAALALARHPDRAAFLAGLSGTERNIADYLAEDVVASLPDSLQLFLDQTSVLDEFNADLCNALTGRSDGLEMLARLQTEQLFIIPLDEQGEWFRYHHLFAEFLQGRLAKHGDPTTLLHSAARWCESHDLPDRSIKYALRARDYAFAAELLERQGAKLIASNRVYGILAILKSVPTDVIREYPVFQIFYAWQLAFEQKFADAEALIEEVSSRLLQGRGQTLHFALVELLAAAQVLKALVLLYQDKLEACLKVAKHWLGMAPDNQPVFRVSLSCVQAAAYALLGEFGEAAKSIALARDNLRQTESEYLHAMTSLIESLICKESGELERGRALAEAARTRVERVFGRRSRVGGPLALAYADLLYEQDRHAAILAELPLATTWRDVATPTELISRGKLVMARARFFAGETEQGLAQLDEWLGELHGAGYERVFALGMSCKVQFLLWLQRPNEAERICLQMQQHLAVLPAGRYLDAETALALSEGRLALCERRADKAQAALESCLAKQTAEHQRDRRLRLSLLLSVAYWRKGNSEKAFALLQPTLEDAWNSGYRRMFLDDAFWLLPLYDAWRAAEPKRAAPWQGLAEVLREQCRRLSVDPESFNENQDVSHREREILRFVAAGLSNRDIAQAVHLSEATIKWHLHNLFNKLGVRSRTQAVLKGKSMGLLSEA</sequence>